<feature type="domain" description="Integrase catalytic" evidence="1">
    <location>
        <begin position="1"/>
        <end position="148"/>
    </location>
</feature>
<dbReference type="STRING" id="22663.A0A2I0J0Q1"/>
<gene>
    <name evidence="2" type="ORF">CRG98_029796</name>
</gene>
<dbReference type="Pfam" id="PF00665">
    <property type="entry name" value="rve"/>
    <property type="match status" value="1"/>
</dbReference>
<dbReference type="PROSITE" id="PS50994">
    <property type="entry name" value="INTEGRASE"/>
    <property type="match status" value="1"/>
</dbReference>
<dbReference type="GO" id="GO:0003676">
    <property type="term" value="F:nucleic acid binding"/>
    <property type="evidence" value="ECO:0007669"/>
    <property type="project" value="InterPro"/>
</dbReference>
<evidence type="ECO:0000259" key="1">
    <source>
        <dbReference type="PROSITE" id="PS50994"/>
    </source>
</evidence>
<organism evidence="2 3">
    <name type="scientific">Punica granatum</name>
    <name type="common">Pomegranate</name>
    <dbReference type="NCBI Taxonomy" id="22663"/>
    <lineage>
        <taxon>Eukaryota</taxon>
        <taxon>Viridiplantae</taxon>
        <taxon>Streptophyta</taxon>
        <taxon>Embryophyta</taxon>
        <taxon>Tracheophyta</taxon>
        <taxon>Spermatophyta</taxon>
        <taxon>Magnoliopsida</taxon>
        <taxon>eudicotyledons</taxon>
        <taxon>Gunneridae</taxon>
        <taxon>Pentapetalae</taxon>
        <taxon>rosids</taxon>
        <taxon>malvids</taxon>
        <taxon>Myrtales</taxon>
        <taxon>Lythraceae</taxon>
        <taxon>Punica</taxon>
    </lineage>
</organism>
<dbReference type="InterPro" id="IPR012337">
    <property type="entry name" value="RNaseH-like_sf"/>
</dbReference>
<dbReference type="EMBL" id="PGOL01002196">
    <property type="protein sequence ID" value="PKI49819.1"/>
    <property type="molecule type" value="Genomic_DNA"/>
</dbReference>
<dbReference type="AlphaFoldDB" id="A0A2I0J0Q1"/>
<evidence type="ECO:0000313" key="3">
    <source>
        <dbReference type="Proteomes" id="UP000233551"/>
    </source>
</evidence>
<dbReference type="Proteomes" id="UP000233551">
    <property type="component" value="Unassembled WGS sequence"/>
</dbReference>
<dbReference type="SUPFAM" id="SSF53098">
    <property type="entry name" value="Ribonuclease H-like"/>
    <property type="match status" value="1"/>
</dbReference>
<dbReference type="InterPro" id="IPR001584">
    <property type="entry name" value="Integrase_cat-core"/>
</dbReference>
<reference evidence="2 3" key="1">
    <citation type="submission" date="2017-11" db="EMBL/GenBank/DDBJ databases">
        <title>De-novo sequencing of pomegranate (Punica granatum L.) genome.</title>
        <authorList>
            <person name="Akparov Z."/>
            <person name="Amiraslanov A."/>
            <person name="Hajiyeva S."/>
            <person name="Abbasov M."/>
            <person name="Kaur K."/>
            <person name="Hamwieh A."/>
            <person name="Solovyev V."/>
            <person name="Salamov A."/>
            <person name="Braich B."/>
            <person name="Kosarev P."/>
            <person name="Mahmoud A."/>
            <person name="Hajiyev E."/>
            <person name="Babayeva S."/>
            <person name="Izzatullayeva V."/>
            <person name="Mammadov A."/>
            <person name="Mammadov A."/>
            <person name="Sharifova S."/>
            <person name="Ojaghi J."/>
            <person name="Eynullazada K."/>
            <person name="Bayramov B."/>
            <person name="Abdulazimova A."/>
            <person name="Shahmuradov I."/>
        </authorList>
    </citation>
    <scope>NUCLEOTIDE SEQUENCE [LARGE SCALE GENOMIC DNA]</scope>
    <source>
        <strain evidence="3">cv. AG2017</strain>
        <tissue evidence="2">Leaf</tissue>
    </source>
</reference>
<dbReference type="InterPro" id="IPR036397">
    <property type="entry name" value="RNaseH_sf"/>
</dbReference>
<dbReference type="InterPro" id="IPR052160">
    <property type="entry name" value="Gypsy_RT_Integrase-like"/>
</dbReference>
<dbReference type="Gene3D" id="3.30.420.10">
    <property type="entry name" value="Ribonuclease H-like superfamily/Ribonuclease H"/>
    <property type="match status" value="1"/>
</dbReference>
<keyword evidence="3" id="KW-1185">Reference proteome</keyword>
<proteinExistence type="predicted"/>
<protein>
    <recommendedName>
        <fullName evidence="1">Integrase catalytic domain-containing protein</fullName>
    </recommendedName>
</protein>
<name>A0A2I0J0Q1_PUNGR</name>
<accession>A0A2I0J0Q1</accession>
<dbReference type="PANTHER" id="PTHR47266">
    <property type="entry name" value="ENDONUCLEASE-RELATED"/>
    <property type="match status" value="1"/>
</dbReference>
<dbReference type="GO" id="GO:0015074">
    <property type="term" value="P:DNA integration"/>
    <property type="evidence" value="ECO:0007669"/>
    <property type="project" value="InterPro"/>
</dbReference>
<sequence length="148" mass="17005">MPQVPMLFCEIFEIWGMDFMRPFPNSFGFNYILLAVNYVSKWVEAKATRTNDAKVVVGFLKSNIFSRFGIPRAIISDQGTYFCNHSVEALMKKYGVHHRVATMYHTQSNGQAEVSNREVKSILEKTVNPSRKDWSSRLDDALWACRTA</sequence>
<comment type="caution">
    <text evidence="2">The sequence shown here is derived from an EMBL/GenBank/DDBJ whole genome shotgun (WGS) entry which is preliminary data.</text>
</comment>
<evidence type="ECO:0000313" key="2">
    <source>
        <dbReference type="EMBL" id="PKI49819.1"/>
    </source>
</evidence>